<keyword evidence="6 9" id="KW-1133">Transmembrane helix</keyword>
<feature type="compositionally biased region" description="Pro residues" evidence="8">
    <location>
        <begin position="148"/>
        <end position="158"/>
    </location>
</feature>
<evidence type="ECO:0000313" key="11">
    <source>
        <dbReference type="Proteomes" id="UP001318040"/>
    </source>
</evidence>
<dbReference type="PANTHER" id="PTHR38490">
    <property type="entry name" value="CYSTEINE AND TYROSINE-RICH PROTEIN 1"/>
    <property type="match status" value="1"/>
</dbReference>
<dbReference type="PANTHER" id="PTHR38490:SF1">
    <property type="entry name" value="CYSTEINE AND TYROSINE-RICH PROTEIN 1"/>
    <property type="match status" value="1"/>
</dbReference>
<keyword evidence="4 9" id="KW-0812">Transmembrane</keyword>
<evidence type="ECO:0000256" key="7">
    <source>
        <dbReference type="ARBA" id="ARBA00023136"/>
    </source>
</evidence>
<comment type="similarity">
    <text evidence="2">Belongs to the CYYR1 family.</text>
</comment>
<keyword evidence="11" id="KW-1185">Reference proteome</keyword>
<feature type="signal peptide" evidence="10">
    <location>
        <begin position="1"/>
        <end position="25"/>
    </location>
</feature>
<feature type="region of interest" description="Disordered" evidence="8">
    <location>
        <begin position="127"/>
        <end position="158"/>
    </location>
</feature>
<accession>A0AAJ7UB35</accession>
<dbReference type="AlphaFoldDB" id="A0AAJ7UB35"/>
<dbReference type="KEGG" id="pmrn:116955476"/>
<sequence length="158" mass="16246">MMPSRLRATSPALLAVIAFVDVALAQCYDSCDLEKYCCSSDDMAYCCSYLSYVGNVLTGAAIAGIVLGLVFLLGIIAAVAVCICSCLKSSQRRVGMASPARSNALSTVTVPAGEGYSFPPPPPYSPYSPAVGADLPPPYAAQSTGPGPGYPPPPYPGK</sequence>
<gene>
    <name evidence="12" type="primary">CYYR1</name>
</gene>
<feature type="chain" id="PRO_5042524547" description="Cysteine and tyrosine-rich protein 1" evidence="10">
    <location>
        <begin position="26"/>
        <end position="158"/>
    </location>
</feature>
<dbReference type="Proteomes" id="UP001318040">
    <property type="component" value="Chromosome 60"/>
</dbReference>
<dbReference type="CTD" id="116159"/>
<evidence type="ECO:0000256" key="1">
    <source>
        <dbReference type="ARBA" id="ARBA00004479"/>
    </source>
</evidence>
<name>A0AAJ7UB35_PETMA</name>
<protein>
    <recommendedName>
        <fullName evidence="3">Cysteine and tyrosine-rich protein 1</fullName>
    </recommendedName>
</protein>
<dbReference type="GeneID" id="116955476"/>
<evidence type="ECO:0000256" key="6">
    <source>
        <dbReference type="ARBA" id="ARBA00022989"/>
    </source>
</evidence>
<evidence type="ECO:0000313" key="12">
    <source>
        <dbReference type="RefSeq" id="XP_032832469.1"/>
    </source>
</evidence>
<evidence type="ECO:0000256" key="10">
    <source>
        <dbReference type="SAM" id="SignalP"/>
    </source>
</evidence>
<dbReference type="InterPro" id="IPR022640">
    <property type="entry name" value="CYYR1"/>
</dbReference>
<dbReference type="GO" id="GO:0016020">
    <property type="term" value="C:membrane"/>
    <property type="evidence" value="ECO:0007669"/>
    <property type="project" value="UniProtKB-SubCell"/>
</dbReference>
<keyword evidence="7 9" id="KW-0472">Membrane</keyword>
<evidence type="ECO:0000256" key="2">
    <source>
        <dbReference type="ARBA" id="ARBA00009401"/>
    </source>
</evidence>
<evidence type="ECO:0000256" key="5">
    <source>
        <dbReference type="ARBA" id="ARBA00022729"/>
    </source>
</evidence>
<evidence type="ECO:0000256" key="9">
    <source>
        <dbReference type="SAM" id="Phobius"/>
    </source>
</evidence>
<comment type="subcellular location">
    <subcellularLocation>
        <location evidence="1">Membrane</location>
        <topology evidence="1">Single-pass type I membrane protein</topology>
    </subcellularLocation>
</comment>
<dbReference type="RefSeq" id="XP_032832469.1">
    <property type="nucleotide sequence ID" value="XM_032976578.1"/>
</dbReference>
<dbReference type="Pfam" id="PF10873">
    <property type="entry name" value="CYYR1"/>
    <property type="match status" value="1"/>
</dbReference>
<reference evidence="12" key="1">
    <citation type="submission" date="2025-08" db="UniProtKB">
        <authorList>
            <consortium name="RefSeq"/>
        </authorList>
    </citation>
    <scope>IDENTIFICATION</scope>
    <source>
        <tissue evidence="12">Sperm</tissue>
    </source>
</reference>
<keyword evidence="5 10" id="KW-0732">Signal</keyword>
<proteinExistence type="inferred from homology"/>
<evidence type="ECO:0000256" key="3">
    <source>
        <dbReference type="ARBA" id="ARBA00016494"/>
    </source>
</evidence>
<evidence type="ECO:0000256" key="8">
    <source>
        <dbReference type="SAM" id="MobiDB-lite"/>
    </source>
</evidence>
<evidence type="ECO:0000256" key="4">
    <source>
        <dbReference type="ARBA" id="ARBA00022692"/>
    </source>
</evidence>
<organism evidence="11 12">
    <name type="scientific">Petromyzon marinus</name>
    <name type="common">Sea lamprey</name>
    <dbReference type="NCBI Taxonomy" id="7757"/>
    <lineage>
        <taxon>Eukaryota</taxon>
        <taxon>Metazoa</taxon>
        <taxon>Chordata</taxon>
        <taxon>Craniata</taxon>
        <taxon>Vertebrata</taxon>
        <taxon>Cyclostomata</taxon>
        <taxon>Hyperoartia</taxon>
        <taxon>Petromyzontiformes</taxon>
        <taxon>Petromyzontidae</taxon>
        <taxon>Petromyzon</taxon>
    </lineage>
</organism>
<feature type="transmembrane region" description="Helical" evidence="9">
    <location>
        <begin position="60"/>
        <end position="87"/>
    </location>
</feature>